<sequence length="467" mass="49267">MVVHPTRGIPARPPWRSRGRTRTPRPPETQGATATAPSPETPPTNFHRGAGAPLPYPRLDPCGGAANDYSECFNTAPELDVGDPAGVEEGLEGGEPEVSREAAVAALDRIDPDLGAFIEVDRNRVLAAAESPRGGRLSGVLVAVKDLIDTAGLRTTYGSDFFADHVPEKNAPVVDALEAEGAIVLGKTNLNEFAYGVSGYNPFYGAILTPKDRSRTAGGSSGGSAAAVSAGACRLAVGTDTSGSVRIPAACCGVYGMKLAHGAASLEGIFPLAARYDSVGYFAAGVDDLQLVLGIDELPDVGSLKVARIGVDVETPDLPEEHWVSFREQVWEVHAERYRNEPKRYGKDVQWKLALPFDGADAARALLEAWRTRFLEAVEGIDVLVGPLLDGAAPTLDAVMSEYERDEFIVGGRLLRHTPQYNELGWPALAVPTADGSVQVAGRPGSEAAVLAVGQRMGLPSEEVVAN</sequence>
<protein>
    <recommendedName>
        <fullName evidence="3">Amidase domain-containing protein</fullName>
    </recommendedName>
</protein>
<evidence type="ECO:0000313" key="4">
    <source>
        <dbReference type="EMBL" id="QIN78476.1"/>
    </source>
</evidence>
<dbReference type="GO" id="GO:0003824">
    <property type="term" value="F:catalytic activity"/>
    <property type="evidence" value="ECO:0007669"/>
    <property type="project" value="InterPro"/>
</dbReference>
<accession>A0A6G8PWB4</accession>
<dbReference type="InterPro" id="IPR000120">
    <property type="entry name" value="Amidase"/>
</dbReference>
<dbReference type="PANTHER" id="PTHR11895:SF7">
    <property type="entry name" value="GLUTAMYL-TRNA(GLN) AMIDOTRANSFERASE SUBUNIT A, MITOCHONDRIAL"/>
    <property type="match status" value="1"/>
</dbReference>
<dbReference type="InterPro" id="IPR023631">
    <property type="entry name" value="Amidase_dom"/>
</dbReference>
<evidence type="ECO:0000256" key="2">
    <source>
        <dbReference type="SAM" id="MobiDB-lite"/>
    </source>
</evidence>
<dbReference type="PANTHER" id="PTHR11895">
    <property type="entry name" value="TRANSAMIDASE"/>
    <property type="match status" value="1"/>
</dbReference>
<dbReference type="Pfam" id="PF01425">
    <property type="entry name" value="Amidase"/>
    <property type="match status" value="1"/>
</dbReference>
<dbReference type="SUPFAM" id="SSF75304">
    <property type="entry name" value="Amidase signature (AS) enzymes"/>
    <property type="match status" value="1"/>
</dbReference>
<dbReference type="Proteomes" id="UP000502706">
    <property type="component" value="Chromosome"/>
</dbReference>
<dbReference type="AlphaFoldDB" id="A0A6G8PWB4"/>
<reference evidence="4 5" key="1">
    <citation type="submission" date="2019-10" db="EMBL/GenBank/DDBJ databases">
        <title>Rubrobacter sp nov SCSIO 52915 isolated from a deep-sea sediment in the South China Sea.</title>
        <authorList>
            <person name="Chen R.W."/>
        </authorList>
    </citation>
    <scope>NUCLEOTIDE SEQUENCE [LARGE SCALE GENOMIC DNA]</scope>
    <source>
        <strain evidence="4 5">SCSIO 52915</strain>
    </source>
</reference>
<comment type="similarity">
    <text evidence="1">Belongs to the amidase family.</text>
</comment>
<feature type="region of interest" description="Disordered" evidence="2">
    <location>
        <begin position="75"/>
        <end position="95"/>
    </location>
</feature>
<evidence type="ECO:0000259" key="3">
    <source>
        <dbReference type="Pfam" id="PF01425"/>
    </source>
</evidence>
<evidence type="ECO:0000256" key="1">
    <source>
        <dbReference type="ARBA" id="ARBA00009199"/>
    </source>
</evidence>
<dbReference type="KEGG" id="rmar:GBA65_08015"/>
<keyword evidence="5" id="KW-1185">Reference proteome</keyword>
<name>A0A6G8PWB4_9ACTN</name>
<dbReference type="Gene3D" id="3.90.1300.10">
    <property type="entry name" value="Amidase signature (AS) domain"/>
    <property type="match status" value="2"/>
</dbReference>
<organism evidence="4 5">
    <name type="scientific">Rubrobacter marinus</name>
    <dbReference type="NCBI Taxonomy" id="2653852"/>
    <lineage>
        <taxon>Bacteria</taxon>
        <taxon>Bacillati</taxon>
        <taxon>Actinomycetota</taxon>
        <taxon>Rubrobacteria</taxon>
        <taxon>Rubrobacterales</taxon>
        <taxon>Rubrobacteraceae</taxon>
        <taxon>Rubrobacter</taxon>
    </lineage>
</organism>
<proteinExistence type="inferred from homology"/>
<feature type="compositionally biased region" description="Low complexity" evidence="2">
    <location>
        <begin position="28"/>
        <end position="38"/>
    </location>
</feature>
<evidence type="ECO:0000313" key="5">
    <source>
        <dbReference type="Proteomes" id="UP000502706"/>
    </source>
</evidence>
<feature type="region of interest" description="Disordered" evidence="2">
    <location>
        <begin position="1"/>
        <end position="59"/>
    </location>
</feature>
<dbReference type="InterPro" id="IPR036928">
    <property type="entry name" value="AS_sf"/>
</dbReference>
<feature type="domain" description="Amidase" evidence="3">
    <location>
        <begin position="102"/>
        <end position="293"/>
    </location>
</feature>
<gene>
    <name evidence="4" type="ORF">GBA65_08015</name>
</gene>
<dbReference type="EMBL" id="CP045121">
    <property type="protein sequence ID" value="QIN78476.1"/>
    <property type="molecule type" value="Genomic_DNA"/>
</dbReference>